<dbReference type="SUPFAM" id="SSF51126">
    <property type="entry name" value="Pectin lyase-like"/>
    <property type="match status" value="1"/>
</dbReference>
<evidence type="ECO:0000259" key="1">
    <source>
        <dbReference type="Pfam" id="PF13229"/>
    </source>
</evidence>
<gene>
    <name evidence="2" type="ORF">AQPE_3374</name>
</gene>
<dbReference type="InterPro" id="IPR039448">
    <property type="entry name" value="Beta_helix"/>
</dbReference>
<dbReference type="InterPro" id="IPR011050">
    <property type="entry name" value="Pectin_lyase_fold/virulence"/>
</dbReference>
<dbReference type="Pfam" id="PF13229">
    <property type="entry name" value="Beta_helix"/>
    <property type="match status" value="1"/>
</dbReference>
<accession>A0A5K7SCA9</accession>
<protein>
    <recommendedName>
        <fullName evidence="1">Right handed beta helix domain-containing protein</fullName>
    </recommendedName>
</protein>
<evidence type="ECO:0000313" key="3">
    <source>
        <dbReference type="Proteomes" id="UP001193389"/>
    </source>
</evidence>
<dbReference type="InterPro" id="IPR012334">
    <property type="entry name" value="Pectin_lyas_fold"/>
</dbReference>
<proteinExistence type="predicted"/>
<evidence type="ECO:0000313" key="2">
    <source>
        <dbReference type="EMBL" id="BBE19198.1"/>
    </source>
</evidence>
<reference evidence="2" key="1">
    <citation type="journal article" date="2020" name="Int. J. Syst. Evol. Microbiol.">
        <title>Aquipluma nitroreducens gen. nov. sp. nov., a novel facultatively anaerobic bacterium isolated from a freshwater lake.</title>
        <authorList>
            <person name="Watanabe M."/>
            <person name="Kojima H."/>
            <person name="Fukui M."/>
        </authorList>
    </citation>
    <scope>NUCLEOTIDE SEQUENCE</scope>
    <source>
        <strain evidence="2">MeG22</strain>
    </source>
</reference>
<organism evidence="2 3">
    <name type="scientific">Aquipluma nitroreducens</name>
    <dbReference type="NCBI Taxonomy" id="2010828"/>
    <lineage>
        <taxon>Bacteria</taxon>
        <taxon>Pseudomonadati</taxon>
        <taxon>Bacteroidota</taxon>
        <taxon>Bacteroidia</taxon>
        <taxon>Marinilabiliales</taxon>
        <taxon>Prolixibacteraceae</taxon>
        <taxon>Aquipluma</taxon>
    </lineage>
</organism>
<dbReference type="AlphaFoldDB" id="A0A5K7SCA9"/>
<sequence>MFDTVFTTIGSTTQHLKVYNPYDQKVLISSVKLAKAETSNFRLNVNGVSSNEVKNLEIAPFDSLYIFVEVTIDPNGQNLPLVVKDSIEFVTNSNPQDVDLVAWGQDFKLVKGKIPKNTIWTNEKPYLVYTDAYVDSISSLTIQAGTKVYFHKEAGLHVEGRVVAKGTVENPIIFHGDRLETVYSNVPDQWDGISLYPGSKNNEFSNVEIKNANIGLLIGNVGEENSADVTLNNVKIQNMAYAGIFAMESGIKATNCLITNCGYYAVALLVSGNYEFNHSTIANYWPQYGFKTRTTPAVYIANVLNVAKDKKDYVGDIAKADFSNCIITGNVLDNNELYLKVNPDKIFNYKFERCVIQLDKTDVFKTSAQHYLNCFKIRPDSIFVDPYKKFNFELDSLSRAKDTANRTISKLYPTDLKGRDRFLDNGPDIGALERQEKKSK</sequence>
<dbReference type="Gene3D" id="2.160.20.10">
    <property type="entry name" value="Single-stranded right-handed beta-helix, Pectin lyase-like"/>
    <property type="match status" value="1"/>
</dbReference>
<dbReference type="EMBL" id="AP018694">
    <property type="protein sequence ID" value="BBE19198.1"/>
    <property type="molecule type" value="Genomic_DNA"/>
</dbReference>
<keyword evidence="3" id="KW-1185">Reference proteome</keyword>
<dbReference type="Proteomes" id="UP001193389">
    <property type="component" value="Chromosome"/>
</dbReference>
<name>A0A5K7SCA9_9BACT</name>
<dbReference type="KEGG" id="anf:AQPE_3374"/>
<feature type="domain" description="Right handed beta helix" evidence="1">
    <location>
        <begin position="116"/>
        <end position="281"/>
    </location>
</feature>